<dbReference type="Proteomes" id="UP000467385">
    <property type="component" value="Chromosome"/>
</dbReference>
<organism evidence="1 2">
    <name type="scientific">Mycobacterium conspicuum</name>
    <dbReference type="NCBI Taxonomy" id="44010"/>
    <lineage>
        <taxon>Bacteria</taxon>
        <taxon>Bacillati</taxon>
        <taxon>Actinomycetota</taxon>
        <taxon>Actinomycetes</taxon>
        <taxon>Mycobacteriales</taxon>
        <taxon>Mycobacteriaceae</taxon>
        <taxon>Mycobacterium</taxon>
    </lineage>
</organism>
<dbReference type="AlphaFoldDB" id="A0A7I7Y7Y5"/>
<gene>
    <name evidence="1" type="ORF">MCNS_04870</name>
</gene>
<keyword evidence="2" id="KW-1185">Reference proteome</keyword>
<dbReference type="RefSeq" id="WP_139825456.1">
    <property type="nucleotide sequence ID" value="NZ_AP022613.1"/>
</dbReference>
<proteinExistence type="predicted"/>
<evidence type="ECO:0000313" key="1">
    <source>
        <dbReference type="EMBL" id="BBZ37424.1"/>
    </source>
</evidence>
<dbReference type="EMBL" id="AP022613">
    <property type="protein sequence ID" value="BBZ37424.1"/>
    <property type="molecule type" value="Genomic_DNA"/>
</dbReference>
<protein>
    <submittedName>
        <fullName evidence="1">Uncharacterized protein</fullName>
    </submittedName>
</protein>
<dbReference type="OrthoDB" id="4745102at2"/>
<evidence type="ECO:0000313" key="2">
    <source>
        <dbReference type="Proteomes" id="UP000467385"/>
    </source>
</evidence>
<name>A0A7I7Y7Y5_9MYCO</name>
<sequence>MSGVEARSTSPGGRYVVGVDPFEARASQWVDTPVLVDTAAGRTLLALTDCYWHLDSADWESESVVVLHLRHFPDPHHYRCTVVVDCQHRTASLDGAEPHPLGQLDEILGQAYTAGVVDPDA</sequence>
<reference evidence="1 2" key="1">
    <citation type="journal article" date="2019" name="Emerg. Microbes Infect.">
        <title>Comprehensive subspecies identification of 175 nontuberculous mycobacteria species based on 7547 genomic profiles.</title>
        <authorList>
            <person name="Matsumoto Y."/>
            <person name="Kinjo T."/>
            <person name="Motooka D."/>
            <person name="Nabeya D."/>
            <person name="Jung N."/>
            <person name="Uechi K."/>
            <person name="Horii T."/>
            <person name="Iida T."/>
            <person name="Fujita J."/>
            <person name="Nakamura S."/>
        </authorList>
    </citation>
    <scope>NUCLEOTIDE SEQUENCE [LARGE SCALE GENOMIC DNA]</scope>
    <source>
        <strain evidence="1 2">JCM 14738</strain>
    </source>
</reference>
<accession>A0A7I7Y7Y5</accession>